<dbReference type="SUPFAM" id="SSF53335">
    <property type="entry name" value="S-adenosyl-L-methionine-dependent methyltransferases"/>
    <property type="match status" value="1"/>
</dbReference>
<dbReference type="Gene3D" id="3.40.50.150">
    <property type="entry name" value="Vaccinia Virus protein VP39"/>
    <property type="match status" value="1"/>
</dbReference>
<dbReference type="EMBL" id="CP015118">
    <property type="protein sequence ID" value="ARN22640.1"/>
    <property type="molecule type" value="Genomic_DNA"/>
</dbReference>
<evidence type="ECO:0000313" key="1">
    <source>
        <dbReference type="EMBL" id="ARN22640.1"/>
    </source>
</evidence>
<dbReference type="AlphaFoldDB" id="A0A1W6LEG9"/>
<reference evidence="1 2" key="1">
    <citation type="submission" date="2016-04" db="EMBL/GenBank/DDBJ databases">
        <title>Complete genome sequence of natural rubber-degrading, novel Gram-negative bacterium, Rhizobacter gummiphilus strain NS21.</title>
        <authorList>
            <person name="Tabata M."/>
            <person name="Kasai D."/>
            <person name="Fukuda M."/>
        </authorList>
    </citation>
    <scope>NUCLEOTIDE SEQUENCE [LARGE SCALE GENOMIC DNA]</scope>
    <source>
        <strain evidence="1 2">NS21</strain>
    </source>
</reference>
<dbReference type="PANTHER" id="PTHR43861">
    <property type="entry name" value="TRANS-ACONITATE 2-METHYLTRANSFERASE-RELATED"/>
    <property type="match status" value="1"/>
</dbReference>
<protein>
    <submittedName>
        <fullName evidence="1">Uncharacterized protein</fullName>
    </submittedName>
</protein>
<dbReference type="InterPro" id="IPR029063">
    <property type="entry name" value="SAM-dependent_MTases_sf"/>
</dbReference>
<dbReference type="Proteomes" id="UP000193427">
    <property type="component" value="Chromosome"/>
</dbReference>
<evidence type="ECO:0000313" key="2">
    <source>
        <dbReference type="Proteomes" id="UP000193427"/>
    </source>
</evidence>
<dbReference type="CDD" id="cd02440">
    <property type="entry name" value="AdoMet_MTases"/>
    <property type="match status" value="1"/>
</dbReference>
<proteinExistence type="predicted"/>
<sequence length="189" mass="21800">MTDHDQYFRYLLKRSKLGHLYRTYWLYPRLVRRLRGKTLDIGCGIGDMLAFRPQTTGVDVNEHTLRFCRERGLEAHLMVPDVLPFADMSFDSVLLDNVLEHIEVPAPLLAEVRRVLVPGGRFLVGVPGQRGWQSDPDHKVMYDEGSLRTTVERAGFRSVEVLHTPIGKSSLLDRKLRQYCLYGLFEVSR</sequence>
<dbReference type="RefSeq" id="WP_157782225.1">
    <property type="nucleotide sequence ID" value="NZ_BSPR01000018.1"/>
</dbReference>
<dbReference type="KEGG" id="rgu:A4W93_23515"/>
<organism evidence="1 2">
    <name type="scientific">Piscinibacter gummiphilus</name>
    <dbReference type="NCBI Taxonomy" id="946333"/>
    <lineage>
        <taxon>Bacteria</taxon>
        <taxon>Pseudomonadati</taxon>
        <taxon>Pseudomonadota</taxon>
        <taxon>Betaproteobacteria</taxon>
        <taxon>Burkholderiales</taxon>
        <taxon>Sphaerotilaceae</taxon>
        <taxon>Piscinibacter</taxon>
    </lineage>
</organism>
<dbReference type="Pfam" id="PF08241">
    <property type="entry name" value="Methyltransf_11"/>
    <property type="match status" value="1"/>
</dbReference>
<dbReference type="STRING" id="946333.A4W93_23515"/>
<gene>
    <name evidence="1" type="ORF">A4W93_23515</name>
</gene>
<dbReference type="GO" id="GO:0008757">
    <property type="term" value="F:S-adenosylmethionine-dependent methyltransferase activity"/>
    <property type="evidence" value="ECO:0007669"/>
    <property type="project" value="InterPro"/>
</dbReference>
<accession>A0A1W6LEG9</accession>
<dbReference type="InterPro" id="IPR013216">
    <property type="entry name" value="Methyltransf_11"/>
</dbReference>
<keyword evidence="2" id="KW-1185">Reference proteome</keyword>
<dbReference type="OrthoDB" id="4697647at2"/>
<name>A0A1W6LEG9_9BURK</name>